<organism evidence="2 3">
    <name type="scientific">Psychrobacter proteolyticus</name>
    <dbReference type="NCBI Taxonomy" id="147825"/>
    <lineage>
        <taxon>Bacteria</taxon>
        <taxon>Pseudomonadati</taxon>
        <taxon>Pseudomonadota</taxon>
        <taxon>Gammaproteobacteria</taxon>
        <taxon>Moraxellales</taxon>
        <taxon>Moraxellaceae</taxon>
        <taxon>Psychrobacter</taxon>
    </lineage>
</organism>
<feature type="transmembrane region" description="Helical" evidence="1">
    <location>
        <begin position="307"/>
        <end position="327"/>
    </location>
</feature>
<feature type="transmembrane region" description="Helical" evidence="1">
    <location>
        <begin position="163"/>
        <end position="185"/>
    </location>
</feature>
<protein>
    <submittedName>
        <fullName evidence="2">Multidrug resistance efflux transporter family protein</fullName>
    </submittedName>
</protein>
<keyword evidence="1" id="KW-1133">Transmembrane helix</keyword>
<dbReference type="Proteomes" id="UP001414441">
    <property type="component" value="Unassembled WGS sequence"/>
</dbReference>
<dbReference type="InterPro" id="IPR037185">
    <property type="entry name" value="EmrE-like"/>
</dbReference>
<dbReference type="SUPFAM" id="SSF103481">
    <property type="entry name" value="Multidrug resistance efflux transporter EmrE"/>
    <property type="match status" value="1"/>
</dbReference>
<feature type="transmembrane region" description="Helical" evidence="1">
    <location>
        <begin position="71"/>
        <end position="93"/>
    </location>
</feature>
<comment type="caution">
    <text evidence="2">The sequence shown here is derived from an EMBL/GenBank/DDBJ whole genome shotgun (WGS) entry which is preliminary data.</text>
</comment>
<evidence type="ECO:0000313" key="3">
    <source>
        <dbReference type="Proteomes" id="UP001414441"/>
    </source>
</evidence>
<name>A0ABV0D6G5_9GAMM</name>
<sequence length="386" mass="41426">MIKLILLGLLAGAFFSSTFILNELMSSAGGHWFWSASLRYVFMLLIITTVVTMQHGFGRIKALMNIFLQHWGFWCITGSIGFGLFYTGICYAADHVAGWVVAATFMFTVVASLLVLSAFGQRFDKKFIVYAVIVFIGVALVNISEGLHAAAITDAVPPMSDMLIYGALPALIAAFSYPIGNQLVWQASHNARARNTELQKTAELSAQQASISIGIDINEQSEPLISEAYDLPATTCDATDLDSVLQSDNTAATSSLQNLIARIPSIETTLLQNAFNKVWLMTLGCLPFWLFLGIIVRPDQPHPSQIINTLLVALLAGVAATTIFLYAREQAVTSSEVAGVDSTQASEVIFALIGSILLLGNAIPSAMGLVGIGLIIVGLILFAKDG</sequence>
<feature type="transmembrane region" description="Helical" evidence="1">
    <location>
        <begin position="99"/>
        <end position="120"/>
    </location>
</feature>
<dbReference type="InterPro" id="IPR032713">
    <property type="entry name" value="EmrE"/>
</dbReference>
<evidence type="ECO:0000313" key="2">
    <source>
        <dbReference type="EMBL" id="MEN8626282.1"/>
    </source>
</evidence>
<gene>
    <name evidence="2" type="ORF">ABFV72_09705</name>
</gene>
<feature type="transmembrane region" description="Helical" evidence="1">
    <location>
        <begin position="32"/>
        <end position="51"/>
    </location>
</feature>
<dbReference type="Pfam" id="PF13536">
    <property type="entry name" value="EmrE"/>
    <property type="match status" value="1"/>
</dbReference>
<reference evidence="2 3" key="1">
    <citation type="submission" date="2024-05" db="EMBL/GenBank/DDBJ databases">
        <title>Genome sequencing of Marine Estuary Bacteria, Pseudoalteromonas distincta strain FA, Psychrobacter proteolyticus strain EA, and Shewanella baltica strain CA.</title>
        <authorList>
            <person name="Dieffenbach S.A."/>
            <person name="Maclea K.S."/>
        </authorList>
    </citation>
    <scope>NUCLEOTIDE SEQUENCE [LARGE SCALE GENOMIC DNA]</scope>
    <source>
        <strain evidence="2 3">EA</strain>
    </source>
</reference>
<keyword evidence="1" id="KW-0812">Transmembrane</keyword>
<feature type="transmembrane region" description="Helical" evidence="1">
    <location>
        <begin position="348"/>
        <end position="381"/>
    </location>
</feature>
<dbReference type="EMBL" id="JBDLOB010000005">
    <property type="protein sequence ID" value="MEN8626282.1"/>
    <property type="molecule type" value="Genomic_DNA"/>
</dbReference>
<keyword evidence="1" id="KW-0472">Membrane</keyword>
<evidence type="ECO:0000256" key="1">
    <source>
        <dbReference type="SAM" id="Phobius"/>
    </source>
</evidence>
<feature type="transmembrane region" description="Helical" evidence="1">
    <location>
        <begin position="127"/>
        <end position="143"/>
    </location>
</feature>
<dbReference type="RefSeq" id="WP_347163424.1">
    <property type="nucleotide sequence ID" value="NZ_JBDLOB010000005.1"/>
</dbReference>
<keyword evidence="3" id="KW-1185">Reference proteome</keyword>
<feature type="transmembrane region" description="Helical" evidence="1">
    <location>
        <begin position="278"/>
        <end position="295"/>
    </location>
</feature>
<accession>A0ABV0D6G5</accession>
<proteinExistence type="predicted"/>